<dbReference type="RefSeq" id="WP_091383587.1">
    <property type="nucleotide sequence ID" value="NZ_FNDV01000017.1"/>
</dbReference>
<evidence type="ECO:0000256" key="2">
    <source>
        <dbReference type="ARBA" id="ARBA00022553"/>
    </source>
</evidence>
<dbReference type="GO" id="GO:0005886">
    <property type="term" value="C:plasma membrane"/>
    <property type="evidence" value="ECO:0007669"/>
    <property type="project" value="TreeGrafter"/>
</dbReference>
<dbReference type="InterPro" id="IPR036291">
    <property type="entry name" value="NAD(P)-bd_dom_sf"/>
</dbReference>
<name>A0A1H0W8F3_9PSEU</name>
<accession>A0A1H0W8F3</accession>
<feature type="region of interest" description="Disordered" evidence="5">
    <location>
        <begin position="625"/>
        <end position="653"/>
    </location>
</feature>
<dbReference type="SUPFAM" id="SSF53901">
    <property type="entry name" value="Thiolase-like"/>
    <property type="match status" value="1"/>
</dbReference>
<keyword evidence="8" id="KW-1185">Reference proteome</keyword>
<dbReference type="InterPro" id="IPR014043">
    <property type="entry name" value="Acyl_transferase_dom"/>
</dbReference>
<dbReference type="Pfam" id="PF14765">
    <property type="entry name" value="PS-DH"/>
    <property type="match status" value="1"/>
</dbReference>
<dbReference type="InterPro" id="IPR042104">
    <property type="entry name" value="PKS_dehydratase_sf"/>
</dbReference>
<protein>
    <submittedName>
        <fullName evidence="7">Malonyl CoA-acyl carrier protein transacylase</fullName>
    </submittedName>
</protein>
<comment type="caution">
    <text evidence="4">Lacks conserved residue(s) required for the propagation of feature annotation.</text>
</comment>
<dbReference type="InterPro" id="IPR016039">
    <property type="entry name" value="Thiolase-like"/>
</dbReference>
<dbReference type="OrthoDB" id="9778690at2"/>
<dbReference type="InterPro" id="IPR016035">
    <property type="entry name" value="Acyl_Trfase/lysoPLipase"/>
</dbReference>
<dbReference type="SMART" id="SM00822">
    <property type="entry name" value="PKS_KR"/>
    <property type="match status" value="1"/>
</dbReference>
<keyword evidence="1" id="KW-0596">Phosphopantetheine</keyword>
<dbReference type="SUPFAM" id="SSF51735">
    <property type="entry name" value="NAD(P)-binding Rossmann-fold domains"/>
    <property type="match status" value="1"/>
</dbReference>
<dbReference type="GO" id="GO:0005737">
    <property type="term" value="C:cytoplasm"/>
    <property type="evidence" value="ECO:0007669"/>
    <property type="project" value="TreeGrafter"/>
</dbReference>
<dbReference type="InterPro" id="IPR049551">
    <property type="entry name" value="PKS_DH_C"/>
</dbReference>
<feature type="region of interest" description="N-terminal hotdog fold" evidence="4">
    <location>
        <begin position="1047"/>
        <end position="1170"/>
    </location>
</feature>
<sequence length="1503" mass="156498">MGSERIAIVGIGLRHPGAGSREEYASADWLALAVTTAALADAGFPEGDGLPERSTGVAFDYRLTGEFSGANMETLARGLTGTVAGRVRDHFALADTHSSSPLSVATTAKALVDGDLDVAIVGGLDLAIDPFKVVGLAKAGASTTGELKDPNGFRPGVAAGVLVLMRESDAIARGGKIYARVSEWGTAGILDLITNQDAELLLFDADDVEGLRAKLTRVTARAHELAPAELAATLSTELAGGPLRAAVVTSSPEDAERKLNLLVAALDAGQTALFSPAEGVLLDSRSVAPKLGFLFPGRGSGRGVGALRRRFPAADHVFHSDTLVGDPTAPEVVQARVVTGSLAGLRVLHTLGIEADIAVGHSLGELTALAWAGAMGGPELQELAGIRGRIMAQASDGGGAMAAMLIDPAGAEGLMAGHPVVIAGYESPEQTVISGAAEAVDAVCAKAAAEGVTAIRINVPHAFHSPLVRRAAEAMTDRLAERPFERLVRQVASTVTGDVLDPDTDPRALLVDQVLLPVRFTEAAARAARDVDLLIEVGAAAGLTSLLGQIAPDKPVLALDTDSDSLSPLLTVAGAAFVLGAPVDTSALFGDRLLLALDGETTPSSSQCEAAPAIGADLVAPLHQDSHGGGVASAGGSTPLSPADATPADTRVDDPAAGGPWVRPFLVEHVPQRRPSVVSGIGAPGQWQVFAPEGHPLAEPLRAALAKAGIGDGVLLCLPNDGEPYVDLVLAAGKAAVADEGRFVAVQHRRGAAEFARTVRLDTPTTRTTVVGLADTEPSTPDSIRVAVGRVVGEAAATNWFSEVRYGADGTRTIPVLKALIAPARPIGSSPLDGTDVLLVTGAGNTITADCVLAIAQDSTAKLALLGEADPSENPTLAGTLARMAAAGVDYRYQRADVAAAEEVAAAVARFEAELGPVTAVLHGTRASPSEEDLGRTSAPEITELRAVLGAVDPGKLKLLVTFGPAGAAHHPTATDWMSELTVEFGGKHPDTRVLALKWSDADGVTPDKGIAVLREVLADPSAGPVVLISGRTAGQPVMEDIELTMTRFVDHVVAHYPGIELITEVELSVADDPYLADYLLDGEPHFPATMALEAMTQVGSALSGSESAPLLENVEFLRPITVHPGGSTKLRLAALVRDTETVDVVVRGEENGFSVDHVRATLKARPEPPRSAAPDPRLPAVALNPAELYGSVLFQGKRFQRVRAYRKVSARHVVAELGGTTTAPWFAAHLPRRLLLADPGTRDAVMHAIQCCVPEEILLPQGVERLYLAQWSEEDPQSVVMDARERRHDGECHIFDVDVRTPDGQVVERWEGLLLRSVGRRDGAPWAPALLGSTVERSLERVFGGSRSVVVEPDAQGRRQTTLAVSRALGRTAEVRRLPDGVAMSHGAGLTFVVVGSGRLDCAIESAADVDWPGLLDEQLALRDLLTTEAADSAAVAGTRIRAALRALGKTGAAGQALTLDRVHPDRWVVLSAGDDKIATWVTTVKDRPDPVVFAVLSGEER</sequence>
<dbReference type="InterPro" id="IPR016036">
    <property type="entry name" value="Malonyl_transacylase_ACP-bd"/>
</dbReference>
<dbReference type="SUPFAM" id="SSF55048">
    <property type="entry name" value="Probable ACP-binding domain of malonyl-CoA ACP transacylase"/>
    <property type="match status" value="1"/>
</dbReference>
<dbReference type="InterPro" id="IPR050091">
    <property type="entry name" value="PKS_NRPS_Biosynth_Enz"/>
</dbReference>
<dbReference type="InterPro" id="IPR049552">
    <property type="entry name" value="PKS_DH_N"/>
</dbReference>
<keyword evidence="2" id="KW-0597">Phosphoprotein</keyword>
<dbReference type="InterPro" id="IPR001227">
    <property type="entry name" value="Ac_transferase_dom_sf"/>
</dbReference>
<gene>
    <name evidence="7" type="ORF">SAMN05192558_11852</name>
</gene>
<dbReference type="Pfam" id="PF00109">
    <property type="entry name" value="ketoacyl-synt"/>
    <property type="match status" value="1"/>
</dbReference>
<dbReference type="InterPro" id="IPR057326">
    <property type="entry name" value="KR_dom"/>
</dbReference>
<dbReference type="InterPro" id="IPR013968">
    <property type="entry name" value="PKS_KR"/>
</dbReference>
<dbReference type="Gene3D" id="3.40.366.10">
    <property type="entry name" value="Malonyl-Coenzyme A Acyl Carrier Protein, domain 2"/>
    <property type="match status" value="1"/>
</dbReference>
<dbReference type="GO" id="GO:0004312">
    <property type="term" value="F:fatty acid synthase activity"/>
    <property type="evidence" value="ECO:0007669"/>
    <property type="project" value="TreeGrafter"/>
</dbReference>
<evidence type="ECO:0000256" key="4">
    <source>
        <dbReference type="PROSITE-ProRule" id="PRU01363"/>
    </source>
</evidence>
<dbReference type="Gene3D" id="3.40.50.720">
    <property type="entry name" value="NAD(P)-binding Rossmann-like Domain"/>
    <property type="match status" value="1"/>
</dbReference>
<dbReference type="InterPro" id="IPR020807">
    <property type="entry name" value="PKS_DH"/>
</dbReference>
<dbReference type="InterPro" id="IPR020841">
    <property type="entry name" value="PKS_Beta-ketoAc_synthase_dom"/>
</dbReference>
<evidence type="ECO:0000259" key="6">
    <source>
        <dbReference type="PROSITE" id="PS52019"/>
    </source>
</evidence>
<proteinExistence type="predicted"/>
<reference evidence="8" key="1">
    <citation type="submission" date="2016-10" db="EMBL/GenBank/DDBJ databases">
        <authorList>
            <person name="Varghese N."/>
            <person name="Submissions S."/>
        </authorList>
    </citation>
    <scope>NUCLEOTIDE SEQUENCE [LARGE SCALE GENOMIC DNA]</scope>
    <source>
        <strain evidence="8">IBRC-M 10655</strain>
    </source>
</reference>
<dbReference type="GO" id="GO:0071770">
    <property type="term" value="P:DIM/DIP cell wall layer assembly"/>
    <property type="evidence" value="ECO:0007669"/>
    <property type="project" value="TreeGrafter"/>
</dbReference>
<evidence type="ECO:0000256" key="3">
    <source>
        <dbReference type="ARBA" id="ARBA00022679"/>
    </source>
</evidence>
<dbReference type="SMART" id="SM00825">
    <property type="entry name" value="PKS_KS"/>
    <property type="match status" value="1"/>
</dbReference>
<dbReference type="InterPro" id="IPR014030">
    <property type="entry name" value="Ketoacyl_synth_N"/>
</dbReference>
<dbReference type="Pfam" id="PF21089">
    <property type="entry name" value="PKS_DH_N"/>
    <property type="match status" value="1"/>
</dbReference>
<dbReference type="Pfam" id="PF08659">
    <property type="entry name" value="KR"/>
    <property type="match status" value="1"/>
</dbReference>
<dbReference type="SMART" id="SM00827">
    <property type="entry name" value="PKS_AT"/>
    <property type="match status" value="1"/>
</dbReference>
<dbReference type="SMART" id="SM00826">
    <property type="entry name" value="PKS_DH"/>
    <property type="match status" value="1"/>
</dbReference>
<keyword evidence="3" id="KW-0808">Transferase</keyword>
<dbReference type="Pfam" id="PF00698">
    <property type="entry name" value="Acyl_transf_1"/>
    <property type="match status" value="1"/>
</dbReference>
<dbReference type="STRING" id="504798.SAMN05421871_11752"/>
<dbReference type="EMBL" id="FNJB01000018">
    <property type="protein sequence ID" value="SDP86576.1"/>
    <property type="molecule type" value="Genomic_DNA"/>
</dbReference>
<evidence type="ECO:0000313" key="7">
    <source>
        <dbReference type="EMBL" id="SDP86576.1"/>
    </source>
</evidence>
<dbReference type="Gene3D" id="3.10.129.110">
    <property type="entry name" value="Polyketide synthase dehydratase"/>
    <property type="match status" value="1"/>
</dbReference>
<feature type="region of interest" description="C-terminal hotdog fold" evidence="4">
    <location>
        <begin position="1181"/>
        <end position="1325"/>
    </location>
</feature>
<evidence type="ECO:0000256" key="5">
    <source>
        <dbReference type="SAM" id="MobiDB-lite"/>
    </source>
</evidence>
<feature type="domain" description="PKS/mFAS DH" evidence="6">
    <location>
        <begin position="1047"/>
        <end position="1325"/>
    </location>
</feature>
<dbReference type="PROSITE" id="PS52019">
    <property type="entry name" value="PKS_MFAS_DH"/>
    <property type="match status" value="1"/>
</dbReference>
<dbReference type="SUPFAM" id="SSF52151">
    <property type="entry name" value="FabD/lysophospholipase-like"/>
    <property type="match status" value="1"/>
</dbReference>
<dbReference type="Proteomes" id="UP000199651">
    <property type="component" value="Unassembled WGS sequence"/>
</dbReference>
<dbReference type="PANTHER" id="PTHR43775">
    <property type="entry name" value="FATTY ACID SYNTHASE"/>
    <property type="match status" value="1"/>
</dbReference>
<evidence type="ECO:0000313" key="8">
    <source>
        <dbReference type="Proteomes" id="UP000199651"/>
    </source>
</evidence>
<dbReference type="PANTHER" id="PTHR43775:SF37">
    <property type="entry name" value="SI:DKEY-61P9.11"/>
    <property type="match status" value="1"/>
</dbReference>
<dbReference type="InterPro" id="IPR049900">
    <property type="entry name" value="PKS_mFAS_DH"/>
</dbReference>
<organism evidence="7 8">
    <name type="scientific">Actinokineospora alba</name>
    <dbReference type="NCBI Taxonomy" id="504798"/>
    <lineage>
        <taxon>Bacteria</taxon>
        <taxon>Bacillati</taxon>
        <taxon>Actinomycetota</taxon>
        <taxon>Actinomycetes</taxon>
        <taxon>Pseudonocardiales</taxon>
        <taxon>Pseudonocardiaceae</taxon>
        <taxon>Actinokineospora</taxon>
    </lineage>
</organism>
<evidence type="ECO:0000256" key="1">
    <source>
        <dbReference type="ARBA" id="ARBA00022450"/>
    </source>
</evidence>
<dbReference type="Gene3D" id="3.40.47.10">
    <property type="match status" value="1"/>
</dbReference>
<dbReference type="GO" id="GO:0006633">
    <property type="term" value="P:fatty acid biosynthetic process"/>
    <property type="evidence" value="ECO:0007669"/>
    <property type="project" value="TreeGrafter"/>
</dbReference>